<sequence length="171" mass="19566">MQNIQVYAGQELSWTRAKSKPHPFELKAGEELLMRITLRGKLGQEALIEVERGEWIFSRKALGQAINVRDAATQEETARVRRRSMSGSATCSLREGDEYCWANTGFWRGEWTWFTSERVPLLRTVRGKRVYIEETARDLSELALLVALAWYLNRAQDEDTAWSTASVVPSV</sequence>
<proteinExistence type="predicted"/>
<reference evidence="1 2" key="1">
    <citation type="journal article" date="2021" name="Int. J. Syst. Evol. Microbiol.">
        <title>Reticulibacter mediterranei gen. nov., sp. nov., within the new family Reticulibacteraceae fam. nov., and Ktedonospora formicarum gen. nov., sp. nov., Ktedonobacter robiniae sp. nov., Dictyobacter formicarum sp. nov. and Dictyobacter arantiisoli sp. nov., belonging to the class Ktedonobacteria.</title>
        <authorList>
            <person name="Yabe S."/>
            <person name="Zheng Y."/>
            <person name="Wang C.M."/>
            <person name="Sakai Y."/>
            <person name="Abe K."/>
            <person name="Yokota A."/>
            <person name="Donadio S."/>
            <person name="Cavaletti L."/>
            <person name="Monciardini P."/>
        </authorList>
    </citation>
    <scope>NUCLEOTIDE SEQUENCE [LARGE SCALE GENOMIC DNA]</scope>
    <source>
        <strain evidence="1 2">SOSP1-30</strain>
    </source>
</reference>
<comment type="caution">
    <text evidence="1">The sequence shown here is derived from an EMBL/GenBank/DDBJ whole genome shotgun (WGS) entry which is preliminary data.</text>
</comment>
<evidence type="ECO:0000313" key="1">
    <source>
        <dbReference type="EMBL" id="GHO59436.1"/>
    </source>
</evidence>
<gene>
    <name evidence="1" type="ORF">KSB_79110</name>
</gene>
<name>A0ABQ3V2P5_9CHLR</name>
<accession>A0ABQ3V2P5</accession>
<dbReference type="Proteomes" id="UP000654345">
    <property type="component" value="Unassembled WGS sequence"/>
</dbReference>
<evidence type="ECO:0000313" key="2">
    <source>
        <dbReference type="Proteomes" id="UP000654345"/>
    </source>
</evidence>
<organism evidence="1 2">
    <name type="scientific">Ktedonobacter robiniae</name>
    <dbReference type="NCBI Taxonomy" id="2778365"/>
    <lineage>
        <taxon>Bacteria</taxon>
        <taxon>Bacillati</taxon>
        <taxon>Chloroflexota</taxon>
        <taxon>Ktedonobacteria</taxon>
        <taxon>Ktedonobacterales</taxon>
        <taxon>Ktedonobacteraceae</taxon>
        <taxon>Ktedonobacter</taxon>
    </lineage>
</organism>
<keyword evidence="2" id="KW-1185">Reference proteome</keyword>
<dbReference type="RefSeq" id="WP_201375623.1">
    <property type="nucleotide sequence ID" value="NZ_BNJG01000003.1"/>
</dbReference>
<dbReference type="EMBL" id="BNJG01000003">
    <property type="protein sequence ID" value="GHO59436.1"/>
    <property type="molecule type" value="Genomic_DNA"/>
</dbReference>
<protein>
    <submittedName>
        <fullName evidence="1">Uncharacterized protein</fullName>
    </submittedName>
</protein>